<keyword evidence="2" id="KW-1185">Reference proteome</keyword>
<sequence length="129" mass="14806">MEKTLLGAPPRMGPAMSDPDLVGAPMWAPDTAIKNVYSTLRLQKEVNKTLWEYKHIARIQDFGEETTLKEVCRIRDKKSCISSTLQDSYHLSSSRVHVKWSNMLWFQVSTNKSNTKSVKSRHVVYIHSL</sequence>
<gene>
    <name evidence="1" type="ORF">H5410_012827</name>
</gene>
<proteinExistence type="predicted"/>
<dbReference type="Proteomes" id="UP000824120">
    <property type="component" value="Chromosome 2"/>
</dbReference>
<organism evidence="1 2">
    <name type="scientific">Solanum commersonii</name>
    <name type="common">Commerson's wild potato</name>
    <name type="synonym">Commerson's nightshade</name>
    <dbReference type="NCBI Taxonomy" id="4109"/>
    <lineage>
        <taxon>Eukaryota</taxon>
        <taxon>Viridiplantae</taxon>
        <taxon>Streptophyta</taxon>
        <taxon>Embryophyta</taxon>
        <taxon>Tracheophyta</taxon>
        <taxon>Spermatophyta</taxon>
        <taxon>Magnoliopsida</taxon>
        <taxon>eudicotyledons</taxon>
        <taxon>Gunneridae</taxon>
        <taxon>Pentapetalae</taxon>
        <taxon>asterids</taxon>
        <taxon>lamiids</taxon>
        <taxon>Solanales</taxon>
        <taxon>Solanaceae</taxon>
        <taxon>Solanoideae</taxon>
        <taxon>Solaneae</taxon>
        <taxon>Solanum</taxon>
    </lineage>
</organism>
<dbReference type="EMBL" id="JACXVP010000002">
    <property type="protein sequence ID" value="KAG5627609.1"/>
    <property type="molecule type" value="Genomic_DNA"/>
</dbReference>
<comment type="caution">
    <text evidence="1">The sequence shown here is derived from an EMBL/GenBank/DDBJ whole genome shotgun (WGS) entry which is preliminary data.</text>
</comment>
<accession>A0A9J6ATF7</accession>
<evidence type="ECO:0000313" key="2">
    <source>
        <dbReference type="Proteomes" id="UP000824120"/>
    </source>
</evidence>
<dbReference type="AlphaFoldDB" id="A0A9J6ATF7"/>
<protein>
    <submittedName>
        <fullName evidence="1">Uncharacterized protein</fullName>
    </submittedName>
</protein>
<evidence type="ECO:0000313" key="1">
    <source>
        <dbReference type="EMBL" id="KAG5627609.1"/>
    </source>
</evidence>
<name>A0A9J6ATF7_SOLCO</name>
<reference evidence="1 2" key="1">
    <citation type="submission" date="2020-09" db="EMBL/GenBank/DDBJ databases">
        <title>De no assembly of potato wild relative species, Solanum commersonii.</title>
        <authorList>
            <person name="Cho K."/>
        </authorList>
    </citation>
    <scope>NUCLEOTIDE SEQUENCE [LARGE SCALE GENOMIC DNA]</scope>
    <source>
        <strain evidence="1">LZ3.2</strain>
        <tissue evidence="1">Leaf</tissue>
    </source>
</reference>